<dbReference type="InterPro" id="IPR036465">
    <property type="entry name" value="vWFA_dom_sf"/>
</dbReference>
<dbReference type="InterPro" id="IPR002035">
    <property type="entry name" value="VWF_A"/>
</dbReference>
<proteinExistence type="predicted"/>
<feature type="domain" description="VWFA" evidence="2">
    <location>
        <begin position="1"/>
        <end position="88"/>
    </location>
</feature>
<evidence type="ECO:0000259" key="2">
    <source>
        <dbReference type="PROSITE" id="PS50234"/>
    </source>
</evidence>
<dbReference type="Pfam" id="PF00092">
    <property type="entry name" value="VWA"/>
    <property type="match status" value="1"/>
</dbReference>
<gene>
    <name evidence="5" type="primary">LOC101862019</name>
</gene>
<dbReference type="Pfam" id="PF01549">
    <property type="entry name" value="ShK"/>
    <property type="match status" value="1"/>
</dbReference>
<reference evidence="5" key="1">
    <citation type="submission" date="2025-08" db="UniProtKB">
        <authorList>
            <consortium name="RefSeq"/>
        </authorList>
    </citation>
    <scope>IDENTIFICATION</scope>
</reference>
<dbReference type="RefSeq" id="XP_012935771.1">
    <property type="nucleotide sequence ID" value="XM_013080317.2"/>
</dbReference>
<comment type="caution">
    <text evidence="1">Lacks conserved residue(s) required for the propagation of feature annotation.</text>
</comment>
<dbReference type="InterPro" id="IPR003582">
    <property type="entry name" value="ShKT_dom"/>
</dbReference>
<dbReference type="Gene3D" id="3.40.50.410">
    <property type="entry name" value="von Willebrand factor, type A domain"/>
    <property type="match status" value="1"/>
</dbReference>
<feature type="non-terminal residue" evidence="5">
    <location>
        <position position="181"/>
    </location>
</feature>
<dbReference type="SUPFAM" id="SSF53300">
    <property type="entry name" value="vWA-like"/>
    <property type="match status" value="1"/>
</dbReference>
<dbReference type="PROSITE" id="PS50234">
    <property type="entry name" value="VWFA"/>
    <property type="match status" value="1"/>
</dbReference>
<keyword evidence="5" id="KW-0176">Collagen</keyword>
<dbReference type="GO" id="GO:0005581">
    <property type="term" value="C:collagen trimer"/>
    <property type="evidence" value="ECO:0007669"/>
    <property type="project" value="UniProtKB-KW"/>
</dbReference>
<dbReference type="PANTHER" id="PTHR24020:SF84">
    <property type="entry name" value="VWFA DOMAIN-CONTAINING PROTEIN"/>
    <property type="match status" value="1"/>
</dbReference>
<dbReference type="GeneID" id="101862019"/>
<keyword evidence="4" id="KW-1185">Reference proteome</keyword>
<accession>A0ABM0ZW52</accession>
<dbReference type="Proteomes" id="UP000694888">
    <property type="component" value="Unplaced"/>
</dbReference>
<sequence>MREQMFSATMGARSGVPRIGIVITDGKSPNIQNTKTQADAARGAGIEMLAVGIGSSVDKTELDAIAGNPNHVYQVSGFDGLNTLVDPILTGTCDATGTMAPPTAASGASNLTETCVDTIKNCDGYVRAYASAGGYCNTYKTQAQQQCPFTCGFCTTIIPQTAPPCIDEWTNCTDYLLSSDR</sequence>
<dbReference type="InterPro" id="IPR050525">
    <property type="entry name" value="ECM_Assembly_Org"/>
</dbReference>
<name>A0ABM0ZW52_APLCA</name>
<protein>
    <submittedName>
        <fullName evidence="5">Collagen alpha-1(XII) chain</fullName>
    </submittedName>
</protein>
<dbReference type="PROSITE" id="PS51670">
    <property type="entry name" value="SHKT"/>
    <property type="match status" value="1"/>
</dbReference>
<dbReference type="PANTHER" id="PTHR24020">
    <property type="entry name" value="COLLAGEN ALPHA"/>
    <property type="match status" value="1"/>
</dbReference>
<organism evidence="4 5">
    <name type="scientific">Aplysia californica</name>
    <name type="common">California sea hare</name>
    <dbReference type="NCBI Taxonomy" id="6500"/>
    <lineage>
        <taxon>Eukaryota</taxon>
        <taxon>Metazoa</taxon>
        <taxon>Spiralia</taxon>
        <taxon>Lophotrochozoa</taxon>
        <taxon>Mollusca</taxon>
        <taxon>Gastropoda</taxon>
        <taxon>Heterobranchia</taxon>
        <taxon>Euthyneura</taxon>
        <taxon>Tectipleura</taxon>
        <taxon>Aplysiida</taxon>
        <taxon>Aplysioidea</taxon>
        <taxon>Aplysiidae</taxon>
        <taxon>Aplysia</taxon>
    </lineage>
</organism>
<evidence type="ECO:0000313" key="5">
    <source>
        <dbReference type="RefSeq" id="XP_012935771.1"/>
    </source>
</evidence>
<evidence type="ECO:0000313" key="4">
    <source>
        <dbReference type="Proteomes" id="UP000694888"/>
    </source>
</evidence>
<feature type="domain" description="ShKT" evidence="3">
    <location>
        <begin position="115"/>
        <end position="154"/>
    </location>
</feature>
<dbReference type="SMART" id="SM00254">
    <property type="entry name" value="ShKT"/>
    <property type="match status" value="1"/>
</dbReference>
<evidence type="ECO:0000259" key="3">
    <source>
        <dbReference type="PROSITE" id="PS51670"/>
    </source>
</evidence>
<evidence type="ECO:0000256" key="1">
    <source>
        <dbReference type="PROSITE-ProRule" id="PRU01005"/>
    </source>
</evidence>